<evidence type="ECO:0000313" key="2">
    <source>
        <dbReference type="EMBL" id="MBB4741391.1"/>
    </source>
</evidence>
<dbReference type="Proteomes" id="UP000546162">
    <property type="component" value="Unassembled WGS sequence"/>
</dbReference>
<comment type="caution">
    <text evidence="2">The sequence shown here is derived from an EMBL/GenBank/DDBJ whole genome shotgun (WGS) entry which is preliminary data.</text>
</comment>
<keyword evidence="1" id="KW-1133">Transmembrane helix</keyword>
<gene>
    <name evidence="2" type="ORF">BJY16_004850</name>
</gene>
<keyword evidence="3" id="KW-1185">Reference proteome</keyword>
<reference evidence="2 3" key="1">
    <citation type="submission" date="2020-08" db="EMBL/GenBank/DDBJ databases">
        <title>Sequencing the genomes of 1000 actinobacteria strains.</title>
        <authorList>
            <person name="Klenk H.-P."/>
        </authorList>
    </citation>
    <scope>NUCLEOTIDE SEQUENCE [LARGE SCALE GENOMIC DNA]</scope>
    <source>
        <strain evidence="2 3">DSM 45809</strain>
    </source>
</reference>
<accession>A0A7W7M930</accession>
<dbReference type="AlphaFoldDB" id="A0A7W7M930"/>
<feature type="transmembrane region" description="Helical" evidence="1">
    <location>
        <begin position="31"/>
        <end position="52"/>
    </location>
</feature>
<dbReference type="EMBL" id="JACHNB010000001">
    <property type="protein sequence ID" value="MBB4741391.1"/>
    <property type="molecule type" value="Genomic_DNA"/>
</dbReference>
<sequence length="218" mass="22573">MRLTGIPLFLLVATAAVGTMAATVRGWRRLPVRIAGLLAVEILAVAAIGLWVNRSQRFYPTWESLTGASQVAAVTETAAGRLDPRLAGATAVAWKPAEAAAWHLARPPLLLAPPDYAEQPDRTFPLLVVLGDDPGTRPAGVLTVVLAPTRATTAASLGTLRAAVARDARSADALAVVAGPRWHALAAAWPGHPAVATGIDQAVRGLPAPLAAPQRLPS</sequence>
<keyword evidence="1" id="KW-0812">Transmembrane</keyword>
<proteinExistence type="predicted"/>
<protein>
    <submittedName>
        <fullName evidence="2">Uncharacterized protein</fullName>
    </submittedName>
</protein>
<organism evidence="2 3">
    <name type="scientific">Actinoplanes octamycinicus</name>
    <dbReference type="NCBI Taxonomy" id="135948"/>
    <lineage>
        <taxon>Bacteria</taxon>
        <taxon>Bacillati</taxon>
        <taxon>Actinomycetota</taxon>
        <taxon>Actinomycetes</taxon>
        <taxon>Micromonosporales</taxon>
        <taxon>Micromonosporaceae</taxon>
        <taxon>Actinoplanes</taxon>
    </lineage>
</organism>
<name>A0A7W7M930_9ACTN</name>
<keyword evidence="1" id="KW-0472">Membrane</keyword>
<dbReference type="RefSeq" id="WP_185041885.1">
    <property type="nucleotide sequence ID" value="NZ_BAABFG010000005.1"/>
</dbReference>
<evidence type="ECO:0000313" key="3">
    <source>
        <dbReference type="Proteomes" id="UP000546162"/>
    </source>
</evidence>
<evidence type="ECO:0000256" key="1">
    <source>
        <dbReference type="SAM" id="Phobius"/>
    </source>
</evidence>